<dbReference type="Proteomes" id="UP001597280">
    <property type="component" value="Unassembled WGS sequence"/>
</dbReference>
<accession>A0ABW4Q1B1</accession>
<dbReference type="EMBL" id="JBHUFL010000003">
    <property type="protein sequence ID" value="MFD1836199.1"/>
    <property type="molecule type" value="Genomic_DNA"/>
</dbReference>
<keyword evidence="1" id="KW-1133">Transmembrane helix</keyword>
<comment type="caution">
    <text evidence="2">The sequence shown here is derived from an EMBL/GenBank/DDBJ whole genome shotgun (WGS) entry which is preliminary data.</text>
</comment>
<evidence type="ECO:0000313" key="3">
    <source>
        <dbReference type="Proteomes" id="UP001597280"/>
    </source>
</evidence>
<keyword evidence="3" id="KW-1185">Reference proteome</keyword>
<feature type="transmembrane region" description="Helical" evidence="1">
    <location>
        <begin position="20"/>
        <end position="39"/>
    </location>
</feature>
<organism evidence="2 3">
    <name type="scientific">Brachybacterium rhamnosum</name>
    <dbReference type="NCBI Taxonomy" id="173361"/>
    <lineage>
        <taxon>Bacteria</taxon>
        <taxon>Bacillati</taxon>
        <taxon>Actinomycetota</taxon>
        <taxon>Actinomycetes</taxon>
        <taxon>Micrococcales</taxon>
        <taxon>Dermabacteraceae</taxon>
        <taxon>Brachybacterium</taxon>
    </lineage>
</organism>
<protein>
    <submittedName>
        <fullName evidence="2">Uncharacterized protein</fullName>
    </submittedName>
</protein>
<name>A0ABW4Q1B1_9MICO</name>
<evidence type="ECO:0000313" key="2">
    <source>
        <dbReference type="EMBL" id="MFD1836199.1"/>
    </source>
</evidence>
<sequence>MNGWPQRLLDVTSTYEGLASWIVAVIAVLTGITAILSLVQAKALRFEEARPYVVAGLRRVTPTAVELYIKNYGRTAAYQITVDSAPPLWSLTFPKRFRPPQELPMLAPGDEWSTIWETKAGNRKGLPDRANRFEVKLQYRARVGSKFNGGPRYRPISDSIVIDFQPYLSTTFVDVRPYGDIVKSIEKATTQLRAIAIVGKESPPEANSGRFEWLKKLLSRTK</sequence>
<dbReference type="RefSeq" id="WP_343905527.1">
    <property type="nucleotide sequence ID" value="NZ_BAAAIS010000003.1"/>
</dbReference>
<proteinExistence type="predicted"/>
<evidence type="ECO:0000256" key="1">
    <source>
        <dbReference type="SAM" id="Phobius"/>
    </source>
</evidence>
<gene>
    <name evidence="2" type="ORF">ACFSDA_14105</name>
</gene>
<reference evidence="3" key="1">
    <citation type="journal article" date="2019" name="Int. J. Syst. Evol. Microbiol.">
        <title>The Global Catalogue of Microorganisms (GCM) 10K type strain sequencing project: providing services to taxonomists for standard genome sequencing and annotation.</title>
        <authorList>
            <consortium name="The Broad Institute Genomics Platform"/>
            <consortium name="The Broad Institute Genome Sequencing Center for Infectious Disease"/>
            <person name="Wu L."/>
            <person name="Ma J."/>
        </authorList>
    </citation>
    <scope>NUCLEOTIDE SEQUENCE [LARGE SCALE GENOMIC DNA]</scope>
    <source>
        <strain evidence="3">JCM 11650</strain>
    </source>
</reference>
<keyword evidence="1" id="KW-0812">Transmembrane</keyword>
<keyword evidence="1" id="KW-0472">Membrane</keyword>